<reference evidence="2 3" key="1">
    <citation type="submission" date="2016-10" db="EMBL/GenBank/DDBJ databases">
        <authorList>
            <person name="de Groot N.N."/>
        </authorList>
    </citation>
    <scope>NUCLEOTIDE SEQUENCE [LARGE SCALE GENOMIC DNA]</scope>
    <source>
        <strain evidence="2 3">CGMCC 1.7031</strain>
    </source>
</reference>
<keyword evidence="1" id="KW-0472">Membrane</keyword>
<dbReference type="Proteomes" id="UP000199354">
    <property type="component" value="Unassembled WGS sequence"/>
</dbReference>
<name>A0A1G5KFI4_9FLAO</name>
<organism evidence="2 3">
    <name type="scientific">Flavobacterium caeni</name>
    <dbReference type="NCBI Taxonomy" id="490189"/>
    <lineage>
        <taxon>Bacteria</taxon>
        <taxon>Pseudomonadati</taxon>
        <taxon>Bacteroidota</taxon>
        <taxon>Flavobacteriia</taxon>
        <taxon>Flavobacteriales</taxon>
        <taxon>Flavobacteriaceae</taxon>
        <taxon>Flavobacterium</taxon>
    </lineage>
</organism>
<sequence length="48" mass="5801">MTFRKVSEKQMKVLLKFLQGNYWLNSIFLIMAIKMIICYLITQEPLDF</sequence>
<dbReference type="AlphaFoldDB" id="A0A1G5KFI4"/>
<keyword evidence="3" id="KW-1185">Reference proteome</keyword>
<evidence type="ECO:0000256" key="1">
    <source>
        <dbReference type="SAM" id="Phobius"/>
    </source>
</evidence>
<keyword evidence="1" id="KW-1133">Transmembrane helix</keyword>
<feature type="transmembrane region" description="Helical" evidence="1">
    <location>
        <begin position="21"/>
        <end position="42"/>
    </location>
</feature>
<proteinExistence type="predicted"/>
<evidence type="ECO:0000313" key="3">
    <source>
        <dbReference type="Proteomes" id="UP000199354"/>
    </source>
</evidence>
<evidence type="ECO:0000313" key="2">
    <source>
        <dbReference type="EMBL" id="SCY99336.1"/>
    </source>
</evidence>
<gene>
    <name evidence="2" type="ORF">SAMN02927903_03277</name>
</gene>
<protein>
    <submittedName>
        <fullName evidence="2">Uncharacterized protein</fullName>
    </submittedName>
</protein>
<accession>A0A1G5KFI4</accession>
<keyword evidence="1" id="KW-0812">Transmembrane</keyword>
<dbReference type="EMBL" id="FMVF01000035">
    <property type="protein sequence ID" value="SCY99336.1"/>
    <property type="molecule type" value="Genomic_DNA"/>
</dbReference>